<dbReference type="RefSeq" id="WP_256668903.1">
    <property type="nucleotide sequence ID" value="NZ_BAAAUE010000014.1"/>
</dbReference>
<name>A0A7Y9KX88_9ACTN</name>
<organism evidence="1 2">
    <name type="scientific">Streptomyces fulvorobeus</name>
    <dbReference type="NCBI Taxonomy" id="284028"/>
    <lineage>
        <taxon>Bacteria</taxon>
        <taxon>Bacillati</taxon>
        <taxon>Actinomycetota</taxon>
        <taxon>Actinomycetes</taxon>
        <taxon>Kitasatosporales</taxon>
        <taxon>Streptomycetaceae</taxon>
        <taxon>Streptomyces</taxon>
    </lineage>
</organism>
<comment type="caution">
    <text evidence="1">The sequence shown here is derived from an EMBL/GenBank/DDBJ whole genome shotgun (WGS) entry which is preliminary data.</text>
</comment>
<protein>
    <submittedName>
        <fullName evidence="1">Uncharacterized protein</fullName>
    </submittedName>
</protein>
<dbReference type="EMBL" id="JACCCF010000001">
    <property type="protein sequence ID" value="NYE41592.1"/>
    <property type="molecule type" value="Genomic_DNA"/>
</dbReference>
<evidence type="ECO:0000313" key="2">
    <source>
        <dbReference type="Proteomes" id="UP000530403"/>
    </source>
</evidence>
<sequence>MISTLTAGWHRRSVSGECVFEDWQEAADVRVALAAAKVHSKLVE</sequence>
<dbReference type="AlphaFoldDB" id="A0A7Y9KX88"/>
<proteinExistence type="predicted"/>
<reference evidence="1 2" key="1">
    <citation type="submission" date="2020-07" db="EMBL/GenBank/DDBJ databases">
        <title>Sequencing the genomes of 1000 actinobacteria strains.</title>
        <authorList>
            <person name="Klenk H.-P."/>
        </authorList>
    </citation>
    <scope>NUCLEOTIDE SEQUENCE [LARGE SCALE GENOMIC DNA]</scope>
    <source>
        <strain evidence="1 2">DSM 41455</strain>
    </source>
</reference>
<gene>
    <name evidence="1" type="ORF">HEB29_002603</name>
</gene>
<dbReference type="Proteomes" id="UP000530403">
    <property type="component" value="Unassembled WGS sequence"/>
</dbReference>
<accession>A0A7Y9KX88</accession>
<evidence type="ECO:0000313" key="1">
    <source>
        <dbReference type="EMBL" id="NYE41592.1"/>
    </source>
</evidence>